<sequence length="55" mass="6032">MSEAEIRDLIAALRRAADEAKTPEAARAVLRREGVIDEHGDFTEPFRVPADLAIA</sequence>
<name>A0ABU0HCX0_9HYPH</name>
<accession>A0ABU0HCX0</accession>
<protein>
    <submittedName>
        <fullName evidence="1">Uncharacterized protein</fullName>
    </submittedName>
</protein>
<dbReference type="Proteomes" id="UP001241603">
    <property type="component" value="Unassembled WGS sequence"/>
</dbReference>
<organism evidence="1 2">
    <name type="scientific">Kaistia dalseonensis</name>
    <dbReference type="NCBI Taxonomy" id="410840"/>
    <lineage>
        <taxon>Bacteria</taxon>
        <taxon>Pseudomonadati</taxon>
        <taxon>Pseudomonadota</taxon>
        <taxon>Alphaproteobacteria</taxon>
        <taxon>Hyphomicrobiales</taxon>
        <taxon>Kaistiaceae</taxon>
        <taxon>Kaistia</taxon>
    </lineage>
</organism>
<dbReference type="EMBL" id="JAUSVO010000007">
    <property type="protein sequence ID" value="MDQ0440168.1"/>
    <property type="molecule type" value="Genomic_DNA"/>
</dbReference>
<keyword evidence="2" id="KW-1185">Reference proteome</keyword>
<reference evidence="1 2" key="1">
    <citation type="submission" date="2023-07" db="EMBL/GenBank/DDBJ databases">
        <title>Genomic Encyclopedia of Type Strains, Phase IV (KMG-IV): sequencing the most valuable type-strain genomes for metagenomic binning, comparative biology and taxonomic classification.</title>
        <authorList>
            <person name="Goeker M."/>
        </authorList>
    </citation>
    <scope>NUCLEOTIDE SEQUENCE [LARGE SCALE GENOMIC DNA]</scope>
    <source>
        <strain evidence="1 2">B6-8</strain>
    </source>
</reference>
<evidence type="ECO:0000313" key="1">
    <source>
        <dbReference type="EMBL" id="MDQ0440168.1"/>
    </source>
</evidence>
<proteinExistence type="predicted"/>
<gene>
    <name evidence="1" type="ORF">QO014_004581</name>
</gene>
<comment type="caution">
    <text evidence="1">The sequence shown here is derived from an EMBL/GenBank/DDBJ whole genome shotgun (WGS) entry which is preliminary data.</text>
</comment>
<evidence type="ECO:0000313" key="2">
    <source>
        <dbReference type="Proteomes" id="UP001241603"/>
    </source>
</evidence>
<dbReference type="RefSeq" id="WP_266351041.1">
    <property type="nucleotide sequence ID" value="NZ_JAPKNG010000007.1"/>
</dbReference>